<evidence type="ECO:0000313" key="2">
    <source>
        <dbReference type="Proteomes" id="UP000037594"/>
    </source>
</evidence>
<gene>
    <name evidence="1" type="ORF">ACT17_11895</name>
</gene>
<proteinExistence type="predicted"/>
<dbReference type="AlphaFoldDB" id="A0A0J8UAB0"/>
<reference evidence="1 2" key="1">
    <citation type="submission" date="2015-06" db="EMBL/GenBank/DDBJ databases">
        <title>Genome sequence of Mycobacterium conceptionense strain MLE.</title>
        <authorList>
            <person name="Greninger A.L."/>
            <person name="Cunningham G."/>
            <person name="Chiu C.Y."/>
            <person name="Miller S."/>
        </authorList>
    </citation>
    <scope>NUCLEOTIDE SEQUENCE [LARGE SCALE GENOMIC DNA]</scope>
    <source>
        <strain evidence="1 2">MLE</strain>
    </source>
</reference>
<comment type="caution">
    <text evidence="1">The sequence shown here is derived from an EMBL/GenBank/DDBJ whole genome shotgun (WGS) entry which is preliminary data.</text>
</comment>
<accession>A0A0J8UAB0</accession>
<organism evidence="1 2">
    <name type="scientific">Mycolicibacterium conceptionense</name>
    <dbReference type="NCBI Taxonomy" id="451644"/>
    <lineage>
        <taxon>Bacteria</taxon>
        <taxon>Bacillati</taxon>
        <taxon>Actinomycetota</taxon>
        <taxon>Actinomycetes</taxon>
        <taxon>Mycobacteriales</taxon>
        <taxon>Mycobacteriaceae</taxon>
        <taxon>Mycolicibacterium</taxon>
    </lineage>
</organism>
<dbReference type="Proteomes" id="UP000037594">
    <property type="component" value="Unassembled WGS sequence"/>
</dbReference>
<sequence>MLGADNGGIDDSRPSSGDFVSLLVGVCGTAAVGAGSAAKGAAGEVCAFGPVRLTDDIGVVVPVPLGAVVGTDQFENAAETPALCLVISPAAAFAEAILSSIFATLT</sequence>
<protein>
    <submittedName>
        <fullName evidence="1">Uncharacterized protein</fullName>
    </submittedName>
</protein>
<dbReference type="EMBL" id="LFOD01000008">
    <property type="protein sequence ID" value="KMV18326.1"/>
    <property type="molecule type" value="Genomic_DNA"/>
</dbReference>
<name>A0A0J8UAB0_9MYCO</name>
<evidence type="ECO:0000313" key="1">
    <source>
        <dbReference type="EMBL" id="KMV18326.1"/>
    </source>
</evidence>